<comment type="caution">
    <text evidence="1">The sequence shown here is derived from an EMBL/GenBank/DDBJ whole genome shotgun (WGS) entry which is preliminary data.</text>
</comment>
<dbReference type="AlphaFoldDB" id="A0A0G0G026"/>
<evidence type="ECO:0000313" key="2">
    <source>
        <dbReference type="Proteomes" id="UP000034140"/>
    </source>
</evidence>
<evidence type="ECO:0000313" key="1">
    <source>
        <dbReference type="EMBL" id="KKP92995.1"/>
    </source>
</evidence>
<sequence>MPKVKGYLLEEAPEGLYWASKEEISKLWNSKSVIPIKEIELLPLWVTNAFVPPFCVQALILGMVKAYSIDQKEIEKVKNEKGVDIEKQEPFYKDALLSLFDSPSDKNLERSLLNILTILKETKGNEYVVDFYQNASNMLDNLEIPDTLQIS</sequence>
<name>A0A0G0G026_9BACT</name>
<protein>
    <submittedName>
        <fullName evidence="1">Uncharacterized protein</fullName>
    </submittedName>
</protein>
<accession>A0A0G0G026</accession>
<dbReference type="Proteomes" id="UP000034140">
    <property type="component" value="Unassembled WGS sequence"/>
</dbReference>
<dbReference type="EMBL" id="LBRE01000002">
    <property type="protein sequence ID" value="KKP92995.1"/>
    <property type="molecule type" value="Genomic_DNA"/>
</dbReference>
<reference evidence="1 2" key="1">
    <citation type="journal article" date="2015" name="Nature">
        <title>rRNA introns, odd ribosomes, and small enigmatic genomes across a large radiation of phyla.</title>
        <authorList>
            <person name="Brown C.T."/>
            <person name="Hug L.A."/>
            <person name="Thomas B.C."/>
            <person name="Sharon I."/>
            <person name="Castelle C.J."/>
            <person name="Singh A."/>
            <person name="Wilkins M.J."/>
            <person name="Williams K.H."/>
            <person name="Banfield J.F."/>
        </authorList>
    </citation>
    <scope>NUCLEOTIDE SEQUENCE [LARGE SCALE GENOMIC DNA]</scope>
</reference>
<proteinExistence type="predicted"/>
<gene>
    <name evidence="1" type="ORF">UR96_C0002G0024</name>
</gene>
<organism evidence="1 2">
    <name type="scientific">candidate division WS6 bacterium GW2011_GWC1_36_11</name>
    <dbReference type="NCBI Taxonomy" id="1619090"/>
    <lineage>
        <taxon>Bacteria</taxon>
        <taxon>Candidatus Dojkabacteria</taxon>
    </lineage>
</organism>